<dbReference type="PANTHER" id="PTHR46847:SF1">
    <property type="entry name" value="D-ALLOSE-BINDING PERIPLASMIC PROTEIN-RELATED"/>
    <property type="match status" value="1"/>
</dbReference>
<proteinExistence type="inferred from homology"/>
<dbReference type="RefSeq" id="WP_290358269.1">
    <property type="nucleotide sequence ID" value="NZ_JAUHHC010000002.1"/>
</dbReference>
<dbReference type="SUPFAM" id="SSF53822">
    <property type="entry name" value="Periplasmic binding protein-like I"/>
    <property type="match status" value="1"/>
</dbReference>
<feature type="domain" description="Periplasmic binding protein" evidence="5">
    <location>
        <begin position="55"/>
        <end position="301"/>
    </location>
</feature>
<sequence>MTRRPRPLALLLLGLAFSAAEAAAPTIEVIADGHPQRHALLERAARPWRICALLPQGRDKFWWGVSWGLADQAQRLGVELGIYIAETYTDLAGQKRHWAECRARGAEAYLVAAVSPGGLNEEIASAMAEGRPVIDLINGLGAAVSSRSISDSRALGAMAADYLLRDAGPRKVSAAWFAGPPDAEWANEAERGFLERLRGRPVEVRLGGRGSTDLQNQSTLVRAHLAQAGAPDYLVGNAVAVEFAARLVARRPPPRPRLIAYYATEEMLARIASGEVLAAPTNQPVVQARIGLDLAVRALQGLPVPQKISVAALMIDRSNLAQLDRSVLMAPAGERLLHRPLPAASAAAAAPLSPR</sequence>
<keyword evidence="7" id="KW-1185">Reference proteome</keyword>
<dbReference type="EMBL" id="JAUHHC010000002">
    <property type="protein sequence ID" value="MDN3919951.1"/>
    <property type="molecule type" value="Genomic_DNA"/>
</dbReference>
<evidence type="ECO:0000259" key="5">
    <source>
        <dbReference type="Pfam" id="PF13407"/>
    </source>
</evidence>
<accession>A0ABT8DUW1</accession>
<feature type="chain" id="PRO_5045094378" evidence="4">
    <location>
        <begin position="23"/>
        <end position="355"/>
    </location>
</feature>
<name>A0ABT8DUW1_9BURK</name>
<evidence type="ECO:0000256" key="4">
    <source>
        <dbReference type="SAM" id="SignalP"/>
    </source>
</evidence>
<gene>
    <name evidence="6" type="primary">torT</name>
    <name evidence="6" type="ORF">QWJ38_06625</name>
</gene>
<dbReference type="Proteomes" id="UP001228044">
    <property type="component" value="Unassembled WGS sequence"/>
</dbReference>
<dbReference type="InterPro" id="IPR028082">
    <property type="entry name" value="Peripla_BP_I"/>
</dbReference>
<evidence type="ECO:0000313" key="7">
    <source>
        <dbReference type="Proteomes" id="UP001228044"/>
    </source>
</evidence>
<dbReference type="Pfam" id="PF13407">
    <property type="entry name" value="Peripla_BP_4"/>
    <property type="match status" value="1"/>
</dbReference>
<organism evidence="6 7">
    <name type="scientific">Roseateles violae</name>
    <dbReference type="NCBI Taxonomy" id="3058042"/>
    <lineage>
        <taxon>Bacteria</taxon>
        <taxon>Pseudomonadati</taxon>
        <taxon>Pseudomonadota</taxon>
        <taxon>Betaproteobacteria</taxon>
        <taxon>Burkholderiales</taxon>
        <taxon>Sphaerotilaceae</taxon>
        <taxon>Roseateles</taxon>
    </lineage>
</organism>
<comment type="caution">
    <text evidence="6">The sequence shown here is derived from an EMBL/GenBank/DDBJ whole genome shotgun (WGS) entry which is preliminary data.</text>
</comment>
<keyword evidence="3 4" id="KW-0732">Signal</keyword>
<dbReference type="InterPro" id="IPR025997">
    <property type="entry name" value="SBP_2_dom"/>
</dbReference>
<dbReference type="NCBIfam" id="NF008185">
    <property type="entry name" value="PRK10936.1"/>
    <property type="match status" value="1"/>
</dbReference>
<comment type="subcellular location">
    <subcellularLocation>
        <location evidence="1">Cell envelope</location>
    </subcellularLocation>
</comment>
<evidence type="ECO:0000313" key="6">
    <source>
        <dbReference type="EMBL" id="MDN3919951.1"/>
    </source>
</evidence>
<protein>
    <submittedName>
        <fullName evidence="6">TMAO reductase system periplasmic protein TorT</fullName>
    </submittedName>
</protein>
<comment type="similarity">
    <text evidence="2">Belongs to the bacterial solute-binding protein 2 family.</text>
</comment>
<dbReference type="PANTHER" id="PTHR46847">
    <property type="entry name" value="D-ALLOSE-BINDING PERIPLASMIC PROTEIN-RELATED"/>
    <property type="match status" value="1"/>
</dbReference>
<feature type="signal peptide" evidence="4">
    <location>
        <begin position="1"/>
        <end position="22"/>
    </location>
</feature>
<evidence type="ECO:0000256" key="2">
    <source>
        <dbReference type="ARBA" id="ARBA00007639"/>
    </source>
</evidence>
<reference evidence="6 7" key="1">
    <citation type="submission" date="2023-06" db="EMBL/GenBank/DDBJ databases">
        <title>Pelomonas sp. PFR6 16S ribosomal RNA gene Genome sequencing and assembly.</title>
        <authorList>
            <person name="Woo H."/>
        </authorList>
    </citation>
    <scope>NUCLEOTIDE SEQUENCE [LARGE SCALE GENOMIC DNA]</scope>
    <source>
        <strain evidence="6 7">PFR6</strain>
    </source>
</reference>
<evidence type="ECO:0000256" key="3">
    <source>
        <dbReference type="ARBA" id="ARBA00022729"/>
    </source>
</evidence>
<evidence type="ECO:0000256" key="1">
    <source>
        <dbReference type="ARBA" id="ARBA00004196"/>
    </source>
</evidence>
<dbReference type="Gene3D" id="3.40.50.2300">
    <property type="match status" value="2"/>
</dbReference>